<gene>
    <name evidence="2" type="ORF">BJY01DRAFT_260283</name>
</gene>
<protein>
    <submittedName>
        <fullName evidence="2">Alpha/Beta hydrolase protein</fullName>
    </submittedName>
</protein>
<reference evidence="2 3" key="1">
    <citation type="submission" date="2024-07" db="EMBL/GenBank/DDBJ databases">
        <title>Section-level genome sequencing and comparative genomics of Aspergillus sections Usti and Cavernicolus.</title>
        <authorList>
            <consortium name="Lawrence Berkeley National Laboratory"/>
            <person name="Nybo J.L."/>
            <person name="Vesth T.C."/>
            <person name="Theobald S."/>
            <person name="Frisvad J.C."/>
            <person name="Larsen T.O."/>
            <person name="Kjaerboelling I."/>
            <person name="Rothschild-Mancinelli K."/>
            <person name="Lyhne E.K."/>
            <person name="Kogle M.E."/>
            <person name="Barry K."/>
            <person name="Clum A."/>
            <person name="Na H."/>
            <person name="Ledsgaard L."/>
            <person name="Lin J."/>
            <person name="Lipzen A."/>
            <person name="Kuo A."/>
            <person name="Riley R."/>
            <person name="Mondo S."/>
            <person name="Labutti K."/>
            <person name="Haridas S."/>
            <person name="Pangalinan J."/>
            <person name="Salamov A.A."/>
            <person name="Simmons B.A."/>
            <person name="Magnuson J.K."/>
            <person name="Chen J."/>
            <person name="Drula E."/>
            <person name="Henrissat B."/>
            <person name="Wiebenga A."/>
            <person name="Lubbers R.J."/>
            <person name="Gomes A.C."/>
            <person name="Makela M.R."/>
            <person name="Stajich J."/>
            <person name="Grigoriev I.V."/>
            <person name="Mortensen U.H."/>
            <person name="De Vries R.P."/>
            <person name="Baker S.E."/>
            <person name="Andersen M.R."/>
        </authorList>
    </citation>
    <scope>NUCLEOTIDE SEQUENCE [LARGE SCALE GENOMIC DNA]</scope>
    <source>
        <strain evidence="2 3">CBS 123904</strain>
    </source>
</reference>
<comment type="caution">
    <text evidence="2">The sequence shown here is derived from an EMBL/GenBank/DDBJ whole genome shotgun (WGS) entry which is preliminary data.</text>
</comment>
<dbReference type="InterPro" id="IPR050228">
    <property type="entry name" value="Carboxylesterase_BioH"/>
</dbReference>
<evidence type="ECO:0000313" key="3">
    <source>
        <dbReference type="Proteomes" id="UP001610446"/>
    </source>
</evidence>
<dbReference type="Pfam" id="PF12697">
    <property type="entry name" value="Abhydrolase_6"/>
    <property type="match status" value="1"/>
</dbReference>
<dbReference type="InterPro" id="IPR000073">
    <property type="entry name" value="AB_hydrolase_1"/>
</dbReference>
<organism evidence="2 3">
    <name type="scientific">Aspergillus pseudoustus</name>
    <dbReference type="NCBI Taxonomy" id="1810923"/>
    <lineage>
        <taxon>Eukaryota</taxon>
        <taxon>Fungi</taxon>
        <taxon>Dikarya</taxon>
        <taxon>Ascomycota</taxon>
        <taxon>Pezizomycotina</taxon>
        <taxon>Eurotiomycetes</taxon>
        <taxon>Eurotiomycetidae</taxon>
        <taxon>Eurotiales</taxon>
        <taxon>Aspergillaceae</taxon>
        <taxon>Aspergillus</taxon>
        <taxon>Aspergillus subgen. Nidulantes</taxon>
    </lineage>
</organism>
<keyword evidence="3" id="KW-1185">Reference proteome</keyword>
<proteinExistence type="predicted"/>
<dbReference type="Proteomes" id="UP001610446">
    <property type="component" value="Unassembled WGS sequence"/>
</dbReference>
<dbReference type="PANTHER" id="PTHR43194:SF2">
    <property type="entry name" value="PEROXISOMAL MEMBRANE PROTEIN LPX1"/>
    <property type="match status" value="1"/>
</dbReference>
<evidence type="ECO:0000259" key="1">
    <source>
        <dbReference type="Pfam" id="PF12697"/>
    </source>
</evidence>
<keyword evidence="2" id="KW-0378">Hydrolase</keyword>
<dbReference type="Gene3D" id="3.40.50.1820">
    <property type="entry name" value="alpha/beta hydrolase"/>
    <property type="match status" value="1"/>
</dbReference>
<dbReference type="EMBL" id="JBFXLU010000266">
    <property type="protein sequence ID" value="KAL2832252.1"/>
    <property type="molecule type" value="Genomic_DNA"/>
</dbReference>
<evidence type="ECO:0000313" key="2">
    <source>
        <dbReference type="EMBL" id="KAL2832252.1"/>
    </source>
</evidence>
<dbReference type="PANTHER" id="PTHR43194">
    <property type="entry name" value="HYDROLASE ALPHA/BETA FOLD FAMILY"/>
    <property type="match status" value="1"/>
</dbReference>
<accession>A0ABR4IWV3</accession>
<dbReference type="GO" id="GO:0016787">
    <property type="term" value="F:hydrolase activity"/>
    <property type="evidence" value="ECO:0007669"/>
    <property type="project" value="UniProtKB-KW"/>
</dbReference>
<sequence length="441" mass="49737">MYEHAWHNLTLRLGNDLGGFNDQINRNPQFLAFTNTEHISRPITFSIKSVGSDDVILFTFNQSFGQARVGKSTEALFSLAALPSQWQNVFTRNPQPPYQSFWGLYGQNIRQEGVEVLGDQVAFANYAHIWRAMLDVLHDVHCGPNDISEQLQPEEDFLTGRYVFVTTKAWGRCKIFYEKSGDATCGLDIVFLHTAGSDSRQYHGVMNDATMRERCRMVAFDLPSHGRSFPSPAYPVGGHFNSEDAYMECIAAVIKALKLRQPILCGASMAGQACIAAAIRYEEVGVCGTIPLQGCERVEMKREWHDKSPLINSATFNPEWVYGMMCPTAPLENRQLLWHTYSGQAYGVYHGDLDFYFNGWDGRGRVETIDTNKCPVYFLVGEYDWSNTPEMSEKTARKIPGAQFKRMPKLGHFPATENPTIFVPYLLEAVEYIASRGKAVV</sequence>
<dbReference type="SUPFAM" id="SSF53474">
    <property type="entry name" value="alpha/beta-Hydrolases"/>
    <property type="match status" value="1"/>
</dbReference>
<name>A0ABR4IWV3_9EURO</name>
<dbReference type="InterPro" id="IPR029058">
    <property type="entry name" value="AB_hydrolase_fold"/>
</dbReference>
<feature type="domain" description="AB hydrolase-1" evidence="1">
    <location>
        <begin position="189"/>
        <end position="422"/>
    </location>
</feature>